<sequence length="519" mass="57147">MDSLQELQSLIKSKDNFRNFVNCSDVPTACKTEKCMLGVDEAGRGPVLGPMVYGVAYCPLSQKEVLKNLGCADSKALTEEKRDEIFTKMLTEQESLNNVGWAAEIISPNYISNSMYRRAKHSLNEVSMNSAIDLIKKVAESGANITEVYVDTVGPPEKYQAKLSEIFPNYKITVAKKADSIYPIVSAASIVAKVTRDHALKVWQFQEGLEMDQSEFGSGYPGDPLTKKFIREQIDYVFGYPALVRFSWSTAELMLQEKAATCTFEDVDDDSTPRKRAAAGTKSISSFFSVKSEDGEVKRKHHVKFESEITYNAPTNSYGPPPQKYGPPAQSYGPPTQTYGPPAPAYGPPAQSYGPPAPVYGPPKPLPPVYGPPIQPSYGVPYTAPGLGFLDKLSLKLDILTIAKLLLKLLIFKKIVTMIAVVCMLLVIPKLISFKKTGGNSNDEDERRFGDFGRSHVELTSAQQLLERAVSVYRQQQLTCGVTCRGQKDYVSDIFARSAVADINSDASGIQYIKTLMTL</sequence>
<protein>
    <submittedName>
        <fullName evidence="1">Uncharacterized protein</fullName>
    </submittedName>
</protein>
<keyword evidence="2" id="KW-1185">Reference proteome</keyword>
<organism evidence="1 2">
    <name type="scientific">Choristoneura fumiferana</name>
    <name type="common">Spruce budworm moth</name>
    <name type="synonym">Archips fumiferana</name>
    <dbReference type="NCBI Taxonomy" id="7141"/>
    <lineage>
        <taxon>Eukaryota</taxon>
        <taxon>Metazoa</taxon>
        <taxon>Ecdysozoa</taxon>
        <taxon>Arthropoda</taxon>
        <taxon>Hexapoda</taxon>
        <taxon>Insecta</taxon>
        <taxon>Pterygota</taxon>
        <taxon>Neoptera</taxon>
        <taxon>Endopterygota</taxon>
        <taxon>Lepidoptera</taxon>
        <taxon>Glossata</taxon>
        <taxon>Ditrysia</taxon>
        <taxon>Tortricoidea</taxon>
        <taxon>Tortricidae</taxon>
        <taxon>Tortricinae</taxon>
        <taxon>Choristoneura</taxon>
    </lineage>
</organism>
<comment type="caution">
    <text evidence="1">The sequence shown here is derived from an EMBL/GenBank/DDBJ whole genome shotgun (WGS) entry which is preliminary data.</text>
</comment>
<dbReference type="EMBL" id="CM046116">
    <property type="protein sequence ID" value="KAI8421731.1"/>
    <property type="molecule type" value="Genomic_DNA"/>
</dbReference>
<gene>
    <name evidence="1" type="ORF">MSG28_009706</name>
</gene>
<proteinExistence type="predicted"/>
<evidence type="ECO:0000313" key="1">
    <source>
        <dbReference type="EMBL" id="KAI8421731.1"/>
    </source>
</evidence>
<evidence type="ECO:0000313" key="2">
    <source>
        <dbReference type="Proteomes" id="UP001064048"/>
    </source>
</evidence>
<accession>A0ACC0JC58</accession>
<dbReference type="Proteomes" id="UP001064048">
    <property type="component" value="Chromosome 16"/>
</dbReference>
<name>A0ACC0JC58_CHOFU</name>
<reference evidence="1 2" key="1">
    <citation type="journal article" date="2022" name="Genome Biol. Evol.">
        <title>The Spruce Budworm Genome: Reconstructing the Evolutionary History of Antifreeze Proteins.</title>
        <authorList>
            <person name="Beliveau C."/>
            <person name="Gagne P."/>
            <person name="Picq S."/>
            <person name="Vernygora O."/>
            <person name="Keeling C.I."/>
            <person name="Pinkney K."/>
            <person name="Doucet D."/>
            <person name="Wen F."/>
            <person name="Johnston J.S."/>
            <person name="Maaroufi H."/>
            <person name="Boyle B."/>
            <person name="Laroche J."/>
            <person name="Dewar K."/>
            <person name="Juretic N."/>
            <person name="Blackburn G."/>
            <person name="Nisole A."/>
            <person name="Brunet B."/>
            <person name="Brandao M."/>
            <person name="Lumley L."/>
            <person name="Duan J."/>
            <person name="Quan G."/>
            <person name="Lucarotti C.J."/>
            <person name="Roe A.D."/>
            <person name="Sperling F.A.H."/>
            <person name="Levesque R.C."/>
            <person name="Cusson M."/>
        </authorList>
    </citation>
    <scope>NUCLEOTIDE SEQUENCE [LARGE SCALE GENOMIC DNA]</scope>
    <source>
        <strain evidence="1">Glfc:IPQL:Cfum</strain>
    </source>
</reference>